<dbReference type="GO" id="GO:0009570">
    <property type="term" value="C:chloroplast stroma"/>
    <property type="evidence" value="ECO:0007669"/>
    <property type="project" value="UniProtKB-SubCell"/>
</dbReference>
<dbReference type="SFLD" id="SFLDS00005">
    <property type="entry name" value="Isoprenoid_Synthase_Type_I"/>
    <property type="match status" value="1"/>
</dbReference>
<comment type="caution">
    <text evidence="14">The sequence shown here is derived from an EMBL/GenBank/DDBJ whole genome shotgun (WGS) entry which is preliminary data.</text>
</comment>
<dbReference type="EMBL" id="JAMSHJ010000007">
    <property type="protein sequence ID" value="KAI5387469.1"/>
    <property type="molecule type" value="Genomic_DNA"/>
</dbReference>
<dbReference type="InterPro" id="IPR001906">
    <property type="entry name" value="Terpene_synth_N"/>
</dbReference>
<dbReference type="EC" id="4.2.3.106" evidence="9"/>
<dbReference type="OrthoDB" id="1877784at2759"/>
<evidence type="ECO:0000313" key="15">
    <source>
        <dbReference type="Proteomes" id="UP001058974"/>
    </source>
</evidence>
<dbReference type="Gramene" id="Psat07G0355200-T1">
    <property type="protein sequence ID" value="KAI5387469.1"/>
    <property type="gene ID" value="KIW84_073552"/>
</dbReference>
<dbReference type="GO" id="GO:0006952">
    <property type="term" value="P:defense response"/>
    <property type="evidence" value="ECO:0007669"/>
    <property type="project" value="UniProtKB-KW"/>
</dbReference>
<dbReference type="GO" id="GO:0016102">
    <property type="term" value="P:diterpenoid biosynthetic process"/>
    <property type="evidence" value="ECO:0007669"/>
    <property type="project" value="InterPro"/>
</dbReference>
<proteinExistence type="predicted"/>
<dbReference type="PANTHER" id="PTHR31225:SF221">
    <property type="entry name" value="(-)-GERMACRENE D SYNTHASE"/>
    <property type="match status" value="1"/>
</dbReference>
<keyword evidence="15" id="KW-1185">Reference proteome</keyword>
<reference evidence="14 15" key="1">
    <citation type="journal article" date="2022" name="Nat. Genet.">
        <title>Improved pea reference genome and pan-genome highlight genomic features and evolutionary characteristics.</title>
        <authorList>
            <person name="Yang T."/>
            <person name="Liu R."/>
            <person name="Luo Y."/>
            <person name="Hu S."/>
            <person name="Wang D."/>
            <person name="Wang C."/>
            <person name="Pandey M.K."/>
            <person name="Ge S."/>
            <person name="Xu Q."/>
            <person name="Li N."/>
            <person name="Li G."/>
            <person name="Huang Y."/>
            <person name="Saxena R.K."/>
            <person name="Ji Y."/>
            <person name="Li M."/>
            <person name="Yan X."/>
            <person name="He Y."/>
            <person name="Liu Y."/>
            <person name="Wang X."/>
            <person name="Xiang C."/>
            <person name="Varshney R.K."/>
            <person name="Ding H."/>
            <person name="Gao S."/>
            <person name="Zong X."/>
        </authorList>
    </citation>
    <scope>NUCLEOTIDE SEQUENCE [LARGE SCALE GENOMIC DNA]</scope>
    <source>
        <strain evidence="14 15">cv. Zhongwan 6</strain>
    </source>
</reference>
<evidence type="ECO:0000256" key="10">
    <source>
        <dbReference type="ARBA" id="ARBA00067061"/>
    </source>
</evidence>
<dbReference type="SFLD" id="SFLDG01019">
    <property type="entry name" value="Terpene_Cyclase_Like_1_C_Termi"/>
    <property type="match status" value="1"/>
</dbReference>
<dbReference type="CDD" id="cd00684">
    <property type="entry name" value="Terpene_cyclase_plant_C1"/>
    <property type="match status" value="1"/>
</dbReference>
<keyword evidence="3" id="KW-0479">Metal-binding</keyword>
<name>A0A9D4VR94_PEA</name>
<dbReference type="Gene3D" id="1.10.600.10">
    <property type="entry name" value="Farnesyl Diphosphate Synthase"/>
    <property type="match status" value="1"/>
</dbReference>
<dbReference type="EC" id="4.2.3.105" evidence="10"/>
<dbReference type="Pfam" id="PF01397">
    <property type="entry name" value="Terpene_synth"/>
    <property type="match status" value="1"/>
</dbReference>
<evidence type="ECO:0000256" key="3">
    <source>
        <dbReference type="ARBA" id="ARBA00022723"/>
    </source>
</evidence>
<evidence type="ECO:0000256" key="8">
    <source>
        <dbReference type="ARBA" id="ARBA00052932"/>
    </source>
</evidence>
<evidence type="ECO:0000256" key="4">
    <source>
        <dbReference type="ARBA" id="ARBA00022821"/>
    </source>
</evidence>
<evidence type="ECO:0000256" key="9">
    <source>
        <dbReference type="ARBA" id="ARBA00067060"/>
    </source>
</evidence>
<dbReference type="InterPro" id="IPR036965">
    <property type="entry name" value="Terpene_synth_N_sf"/>
</dbReference>
<accession>A0A9D4VR94</accession>
<dbReference type="FunFam" id="1.50.10.130:FF:000001">
    <property type="entry name" value="Isoprene synthase, chloroplastic"/>
    <property type="match status" value="1"/>
</dbReference>
<dbReference type="InterPro" id="IPR044814">
    <property type="entry name" value="Terpene_cyclase_plant_C1"/>
</dbReference>
<dbReference type="AlphaFoldDB" id="A0A9D4VR94"/>
<evidence type="ECO:0000259" key="12">
    <source>
        <dbReference type="Pfam" id="PF01397"/>
    </source>
</evidence>
<evidence type="ECO:0000256" key="2">
    <source>
        <dbReference type="ARBA" id="ARBA00004470"/>
    </source>
</evidence>
<comment type="cofactor">
    <cofactor evidence="1">
        <name>Mg(2+)</name>
        <dbReference type="ChEBI" id="CHEBI:18420"/>
    </cofactor>
</comment>
<dbReference type="InterPro" id="IPR005630">
    <property type="entry name" value="Terpene_synthase_metal-bd"/>
</dbReference>
<comment type="subcellular location">
    <subcellularLocation>
        <location evidence="2">Plastid</location>
        <location evidence="2">Chloroplast stroma</location>
    </subcellularLocation>
</comment>
<dbReference type="GO" id="GO:0080027">
    <property type="term" value="P:response to herbivore"/>
    <property type="evidence" value="ECO:0007669"/>
    <property type="project" value="UniProtKB-ARBA"/>
</dbReference>
<dbReference type="GO" id="GO:0009611">
    <property type="term" value="P:response to wounding"/>
    <property type="evidence" value="ECO:0007669"/>
    <property type="project" value="UniProtKB-ARBA"/>
</dbReference>
<organism evidence="14 15">
    <name type="scientific">Pisum sativum</name>
    <name type="common">Garden pea</name>
    <name type="synonym">Lathyrus oleraceus</name>
    <dbReference type="NCBI Taxonomy" id="3888"/>
    <lineage>
        <taxon>Eukaryota</taxon>
        <taxon>Viridiplantae</taxon>
        <taxon>Streptophyta</taxon>
        <taxon>Embryophyta</taxon>
        <taxon>Tracheophyta</taxon>
        <taxon>Spermatophyta</taxon>
        <taxon>Magnoliopsida</taxon>
        <taxon>eudicotyledons</taxon>
        <taxon>Gunneridae</taxon>
        <taxon>Pentapetalae</taxon>
        <taxon>rosids</taxon>
        <taxon>fabids</taxon>
        <taxon>Fabales</taxon>
        <taxon>Fabaceae</taxon>
        <taxon>Papilionoideae</taxon>
        <taxon>50 kb inversion clade</taxon>
        <taxon>NPAAA clade</taxon>
        <taxon>Hologalegina</taxon>
        <taxon>IRL clade</taxon>
        <taxon>Fabeae</taxon>
        <taxon>Lathyrus</taxon>
    </lineage>
</organism>
<dbReference type="InterPro" id="IPR034741">
    <property type="entry name" value="Terpene_cyclase-like_1_C"/>
</dbReference>
<keyword evidence="4" id="KW-0611">Plant defense</keyword>
<keyword evidence="6" id="KW-0456">Lyase</keyword>
<evidence type="ECO:0000256" key="7">
    <source>
        <dbReference type="ARBA" id="ARBA00050824"/>
    </source>
</evidence>
<dbReference type="InterPro" id="IPR008930">
    <property type="entry name" value="Terpenoid_cyclase/PrenylTrfase"/>
</dbReference>
<dbReference type="InterPro" id="IPR008949">
    <property type="entry name" value="Isoprenoid_synthase_dom_sf"/>
</dbReference>
<dbReference type="PANTHER" id="PTHR31225">
    <property type="entry name" value="OS04G0344100 PROTEIN-RELATED"/>
    <property type="match status" value="1"/>
</dbReference>
<dbReference type="SUPFAM" id="SSF48239">
    <property type="entry name" value="Terpenoid cyclases/Protein prenyltransferases"/>
    <property type="match status" value="1"/>
</dbReference>
<dbReference type="Proteomes" id="UP001058974">
    <property type="component" value="Chromosome 7"/>
</dbReference>
<evidence type="ECO:0000256" key="5">
    <source>
        <dbReference type="ARBA" id="ARBA00022842"/>
    </source>
</evidence>
<dbReference type="GO" id="GO:0000287">
    <property type="term" value="F:magnesium ion binding"/>
    <property type="evidence" value="ECO:0007669"/>
    <property type="project" value="InterPro"/>
</dbReference>
<dbReference type="InterPro" id="IPR050148">
    <property type="entry name" value="Terpene_synthase-like"/>
</dbReference>
<dbReference type="GO" id="GO:0034768">
    <property type="term" value="F:(E)-beta-ocimene synthase activity"/>
    <property type="evidence" value="ECO:0007669"/>
    <property type="project" value="UniProtKB-EC"/>
</dbReference>
<evidence type="ECO:0000256" key="1">
    <source>
        <dbReference type="ARBA" id="ARBA00001946"/>
    </source>
</evidence>
<dbReference type="GO" id="GO:0010333">
    <property type="term" value="F:terpene synthase activity"/>
    <property type="evidence" value="ECO:0007669"/>
    <property type="project" value="InterPro"/>
</dbReference>
<feature type="domain" description="Terpene synthase N-terminal" evidence="12">
    <location>
        <begin position="29"/>
        <end position="205"/>
    </location>
</feature>
<comment type="catalytic activity">
    <reaction evidence="8">
        <text>(2E)-geranyl diphosphate = tricyclene + diphosphate</text>
        <dbReference type="Rhea" id="RHEA:32687"/>
        <dbReference type="ChEBI" id="CHEBI:33019"/>
        <dbReference type="ChEBI" id="CHEBI:58057"/>
        <dbReference type="ChEBI" id="CHEBI:64266"/>
        <dbReference type="EC" id="4.2.3.105"/>
    </reaction>
</comment>
<dbReference type="FunFam" id="1.10.600.10:FF:000007">
    <property type="entry name" value="Isoprene synthase, chloroplastic"/>
    <property type="match status" value="1"/>
</dbReference>
<evidence type="ECO:0000256" key="6">
    <source>
        <dbReference type="ARBA" id="ARBA00023239"/>
    </source>
</evidence>
<feature type="domain" description="Terpene synthase metal-binding" evidence="13">
    <location>
        <begin position="262"/>
        <end position="501"/>
    </location>
</feature>
<dbReference type="Gene3D" id="1.50.10.130">
    <property type="entry name" value="Terpene synthase, N-terminal domain"/>
    <property type="match status" value="1"/>
</dbReference>
<evidence type="ECO:0000259" key="13">
    <source>
        <dbReference type="Pfam" id="PF03936"/>
    </source>
</evidence>
<dbReference type="GO" id="GO:0102701">
    <property type="term" value="F:tricyclene synthase activity"/>
    <property type="evidence" value="ECO:0007669"/>
    <property type="project" value="UniProtKB-EC"/>
</dbReference>
<protein>
    <recommendedName>
        <fullName evidence="11">(E)-beta-ocimene synthase</fullName>
        <ecNumber evidence="10">4.2.3.105</ecNumber>
        <ecNumber evidence="9">4.2.3.106</ecNumber>
    </recommendedName>
</protein>
<sequence length="558" mass="64360">MSVSATSSLVAPPTTNNLSRRSANYHPNIWGSHFIQYLLEPMELGEIMKQIILLKENVRQMLLPTNPLNDANLIDSIQRLGLYHHFEHEIGELLQHIHNNNVQNGTITLNFNQDLHSIALVFRLLRQHGYHILPDVFEKFKNEQGNFNETLVGDVEGVLSLYEATHLRIHGEEILDDALSVTSSHLKMMTTQLSPSLATKMNHSLKRPLFKNMPRLVARNYISTYEEDPSHDATLLLLAKLDFNLLQKQHQKELGDISKWWKELDFATKLPFARNRIVEAYFWILGGCFESQYSVGRKIMTKVMSLTSVIDDIYDNYGTIDELQLFTQAIQRWDMSCMDFLPEYMKFCYKALLDVYEEMEQEMVKEGRAFCVYYVKNEMKRLSQAYLTEAKWFSCNFIPTMEEYMALGIVNSGYYLITATSFIGMGCIATEEVFKWLTNNPKIVNASSRIARLMNDIVSHEFEQKRGHVASSIECYMNEHGVTRSDAISELSRQVANAWKDMNEELLDSTQVPKPLLMRVLNLSRVLHVIYRDEDCYTNSQGSTKNDIISTLLNPCPI</sequence>
<evidence type="ECO:0000256" key="11">
    <source>
        <dbReference type="ARBA" id="ARBA00079290"/>
    </source>
</evidence>
<keyword evidence="5" id="KW-0460">Magnesium</keyword>
<comment type="catalytic activity">
    <reaction evidence="7">
        <text>(2E)-geranyl diphosphate = (E)-beta-ocimene + diphosphate</text>
        <dbReference type="Rhea" id="RHEA:32691"/>
        <dbReference type="ChEBI" id="CHEBI:33019"/>
        <dbReference type="ChEBI" id="CHEBI:58057"/>
        <dbReference type="ChEBI" id="CHEBI:64280"/>
        <dbReference type="EC" id="4.2.3.106"/>
    </reaction>
</comment>
<dbReference type="Pfam" id="PF03936">
    <property type="entry name" value="Terpene_synth_C"/>
    <property type="match status" value="1"/>
</dbReference>
<evidence type="ECO:0000313" key="14">
    <source>
        <dbReference type="EMBL" id="KAI5387469.1"/>
    </source>
</evidence>
<gene>
    <name evidence="14" type="ORF">KIW84_073552</name>
</gene>
<dbReference type="SUPFAM" id="SSF48576">
    <property type="entry name" value="Terpenoid synthases"/>
    <property type="match status" value="1"/>
</dbReference>